<dbReference type="PANTHER" id="PTHR43493:SF5">
    <property type="entry name" value="DNA GYRASE SUBUNIT A, CHLOROPLASTIC_MITOCHONDRIAL"/>
    <property type="match status" value="1"/>
</dbReference>
<comment type="function">
    <text evidence="8">A type II topoisomerase that negatively supercoils closed circular double-stranded (ds) DNA in an ATP-dependent manner to modulate DNA topology and maintain chromosomes in an underwound state. Negative supercoiling favors strand separation, and DNA replication, transcription, recombination and repair, all of which involve strand separation. Also able to catalyze the interconversion of other topological isomers of dsDNA rings, including catenanes and knotted rings. Type II topoisomerases break and join 2 DNA strands simultaneously in an ATP-dependent manner.</text>
</comment>
<feature type="domain" description="Topo IIA-type catalytic" evidence="10">
    <location>
        <begin position="49"/>
        <end position="539"/>
    </location>
</feature>
<keyword evidence="7 8" id="KW-0413">Isomerase</keyword>
<keyword evidence="4 8" id="KW-0067">ATP-binding</keyword>
<keyword evidence="6 8" id="KW-0238">DNA-binding</keyword>
<dbReference type="GO" id="GO:0034335">
    <property type="term" value="F:DNA negative supercoiling activity"/>
    <property type="evidence" value="ECO:0007669"/>
    <property type="project" value="UniProtKB-ARBA"/>
</dbReference>
<dbReference type="FunFam" id="3.90.199.10:FF:000001">
    <property type="entry name" value="DNA gyrase subunit A"/>
    <property type="match status" value="1"/>
</dbReference>
<dbReference type="Gene3D" id="1.10.268.10">
    <property type="entry name" value="Topoisomerase, domain 3"/>
    <property type="match status" value="1"/>
</dbReference>
<dbReference type="EC" id="5.6.2.2" evidence="8"/>
<evidence type="ECO:0000256" key="8">
    <source>
        <dbReference type="HAMAP-Rule" id="MF_01897"/>
    </source>
</evidence>
<comment type="similarity">
    <text evidence="2 8">Belongs to the type II topoisomerase GyrA/ParC subunit family.</text>
</comment>
<protein>
    <recommendedName>
        <fullName evidence="8">DNA gyrase subunit A</fullName>
        <ecNumber evidence="8">5.6.2.2</ecNumber>
    </recommendedName>
</protein>
<name>A0A0P1INS7_9RHOB</name>
<sequence>MNDTPETPENEEETPVARMEHDGPLITIEEEMRNSYLDYAMSVIVSRAIPDLRDGLKPVHRRILYAMHETGNTHDKSYRKSARPVGDVMGKYHPHGDSAIYDALVRMAQDFSMSLPLLDGQGNFGSMDGDNPAAMRYTEVRMDKPAAFVLADIEKDTVDFQDNYDGKDREPTVLPSRFPNMLVNGAGGIAVGMATNIPPHNLGEVCEATLALIENPDLSSEELIEYIPGPDFPTGGIMLGRSGARKAYLEGRGSVIVRAKTRVEEIRKDRYAIVIDEIPYQVNKAAMIEKIAEQVREKKVEGVAHVQDESDRNGVRVVVELKRDATAEVVLNQLFRFTPMQTYFGCNMLALNGGRPEQLTLRAFLTSFVDFREEVVARRTAYELRKARERSHILCGLAVAVSNVDEIVATIRASADAAEARAKLMERRWPASDIAGYIQLIDDPTHKMNDDGTYNLSETQTRAILELRLQRLTQIGVKEVTDELEELAGKIKEYLEILSSRERIMGIITDELTEVKDKFAVPRRTEIVDWSGDMDDEDLIEREDMVVTVTSGGYIKRTALADFRAQKRGGKGISGMQTKEEDVVTTLFVANTHTQLLFFTTDGMVYKLKTWRLPLGGRTAKGKAIVNILPIPTGVSIAAIMPVDRDEKEWDDLQVVFCTDHGTVRRNKLSDFTNVKSNGKIAMKFEGDSADWKMINARIASNDDDVMLVTNSGRAIRFPATDVRVFNSRASTGVRGVKLGDGDKVVSMSIIRHFDATTDERAAYLKMRRAVAGATDDEGASDEEASADASISQERYAEMSAAENLILTITSGGAGKLSSSHDYPVRGRGGMGVAAMDKAMRGGDLVASFPVELGDQIMLATSKGQSIRVPVDGISFRSRSAGGVKVFNTGKGEEVVSVAWIAEQNEDEEEGGAEE</sequence>
<evidence type="ECO:0000256" key="3">
    <source>
        <dbReference type="ARBA" id="ARBA00022741"/>
    </source>
</evidence>
<dbReference type="InterPro" id="IPR006691">
    <property type="entry name" value="GyrA/parC_rep"/>
</dbReference>
<dbReference type="FunFam" id="3.30.1360.40:FF:000002">
    <property type="entry name" value="DNA gyrase subunit A"/>
    <property type="match status" value="1"/>
</dbReference>
<evidence type="ECO:0000256" key="2">
    <source>
        <dbReference type="ARBA" id="ARBA00008263"/>
    </source>
</evidence>
<keyword evidence="3 8" id="KW-0547">Nucleotide-binding</keyword>
<feature type="short sequence motif" description="GyrA-box" evidence="8">
    <location>
        <begin position="566"/>
        <end position="572"/>
    </location>
</feature>
<dbReference type="Pfam" id="PF03989">
    <property type="entry name" value="DNA_gyraseA_C"/>
    <property type="match status" value="6"/>
</dbReference>
<dbReference type="HAMAP" id="MF_01897">
    <property type="entry name" value="GyrA"/>
    <property type="match status" value="1"/>
</dbReference>
<dbReference type="OrthoDB" id="9806486at2"/>
<dbReference type="GO" id="GO:0003677">
    <property type="term" value="F:DNA binding"/>
    <property type="evidence" value="ECO:0007669"/>
    <property type="project" value="UniProtKB-UniRule"/>
</dbReference>
<dbReference type="Gene3D" id="3.30.1360.40">
    <property type="match status" value="1"/>
</dbReference>
<dbReference type="EMBL" id="CYUE01000012">
    <property type="protein sequence ID" value="CUK25291.1"/>
    <property type="molecule type" value="Genomic_DNA"/>
</dbReference>
<evidence type="ECO:0000259" key="10">
    <source>
        <dbReference type="PROSITE" id="PS52040"/>
    </source>
</evidence>
<dbReference type="GO" id="GO:0009330">
    <property type="term" value="C:DNA topoisomerase type II (double strand cut, ATP-hydrolyzing) complex"/>
    <property type="evidence" value="ECO:0007669"/>
    <property type="project" value="TreeGrafter"/>
</dbReference>
<dbReference type="GO" id="GO:0006261">
    <property type="term" value="P:DNA-templated DNA replication"/>
    <property type="evidence" value="ECO:0007669"/>
    <property type="project" value="UniProtKB-UniRule"/>
</dbReference>
<organism evidence="11 12">
    <name type="scientific">Cognatishimia activa</name>
    <dbReference type="NCBI Taxonomy" id="1715691"/>
    <lineage>
        <taxon>Bacteria</taxon>
        <taxon>Pseudomonadati</taxon>
        <taxon>Pseudomonadota</taxon>
        <taxon>Alphaproteobacteria</taxon>
        <taxon>Rhodobacterales</taxon>
        <taxon>Paracoccaceae</taxon>
        <taxon>Cognatishimia</taxon>
    </lineage>
</organism>
<evidence type="ECO:0000313" key="11">
    <source>
        <dbReference type="EMBL" id="CUK25291.1"/>
    </source>
</evidence>
<dbReference type="STRING" id="1715691.TA5113_02842"/>
<evidence type="ECO:0000256" key="5">
    <source>
        <dbReference type="ARBA" id="ARBA00023029"/>
    </source>
</evidence>
<keyword evidence="12" id="KW-1185">Reference proteome</keyword>
<keyword evidence="5 8" id="KW-0799">Topoisomerase</keyword>
<dbReference type="PANTHER" id="PTHR43493">
    <property type="entry name" value="DNA GYRASE/TOPOISOMERASE SUBUNIT A"/>
    <property type="match status" value="1"/>
</dbReference>
<dbReference type="InterPro" id="IPR013760">
    <property type="entry name" value="Topo_IIA-like_dom_sf"/>
</dbReference>
<reference evidence="12" key="1">
    <citation type="submission" date="2015-09" db="EMBL/GenBank/DDBJ databases">
        <authorList>
            <person name="Rodrigo-Torres Lidia"/>
            <person name="Arahal R.David."/>
        </authorList>
    </citation>
    <scope>NUCLEOTIDE SEQUENCE [LARGE SCALE GENOMIC DNA]</scope>
    <source>
        <strain evidence="12">CECT 5114</strain>
    </source>
</reference>
<feature type="active site" description="O-(5'-phospho-DNA)-tyrosine intermediate" evidence="8 9">
    <location>
        <position position="137"/>
    </location>
</feature>
<dbReference type="InterPro" id="IPR035516">
    <property type="entry name" value="Gyrase/topoIV_suA_C"/>
</dbReference>
<dbReference type="Pfam" id="PF00521">
    <property type="entry name" value="DNA_topoisoIV"/>
    <property type="match status" value="1"/>
</dbReference>
<dbReference type="AlphaFoldDB" id="A0A0P1INS7"/>
<comment type="miscellaneous">
    <text evidence="8">Few gyrases are as efficient as E.coli at forming negative supercoils. Not all organisms have 2 type II topoisomerases; in organisms with a single type II topoisomerase this enzyme also has to decatenate newly replicated chromosomes.</text>
</comment>
<comment type="subcellular location">
    <subcellularLocation>
        <location evidence="8">Cytoplasm</location>
    </subcellularLocation>
</comment>
<dbReference type="InterPro" id="IPR002205">
    <property type="entry name" value="Topo_IIA_dom_A"/>
</dbReference>
<gene>
    <name evidence="8 11" type="primary">gyrA</name>
    <name evidence="11" type="ORF">TA5114_01089</name>
</gene>
<evidence type="ECO:0000256" key="6">
    <source>
        <dbReference type="ARBA" id="ARBA00023125"/>
    </source>
</evidence>
<dbReference type="Gene3D" id="3.90.199.10">
    <property type="entry name" value="Topoisomerase II, domain 5"/>
    <property type="match status" value="1"/>
</dbReference>
<dbReference type="GO" id="GO:0005694">
    <property type="term" value="C:chromosome"/>
    <property type="evidence" value="ECO:0007669"/>
    <property type="project" value="InterPro"/>
</dbReference>
<dbReference type="Proteomes" id="UP000051184">
    <property type="component" value="Unassembled WGS sequence"/>
</dbReference>
<dbReference type="NCBIfam" id="NF004043">
    <property type="entry name" value="PRK05560.1"/>
    <property type="match status" value="1"/>
</dbReference>
<comment type="catalytic activity">
    <reaction evidence="1 8 9">
        <text>ATP-dependent breakage, passage and rejoining of double-stranded DNA.</text>
        <dbReference type="EC" id="5.6.2.2"/>
    </reaction>
</comment>
<dbReference type="SUPFAM" id="SSF56719">
    <property type="entry name" value="Type II DNA topoisomerase"/>
    <property type="match status" value="1"/>
</dbReference>
<comment type="subunit">
    <text evidence="8">Heterotetramer, composed of two GyrA and two GyrB chains. In the heterotetramer, GyrA contains the active site tyrosine that forms a transient covalent intermediate with DNA, while GyrB binds cofactors and catalyzes ATP hydrolysis.</text>
</comment>
<evidence type="ECO:0000256" key="1">
    <source>
        <dbReference type="ARBA" id="ARBA00000185"/>
    </source>
</evidence>
<proteinExistence type="inferred from homology"/>
<dbReference type="NCBIfam" id="TIGR01063">
    <property type="entry name" value="gyrA"/>
    <property type="match status" value="1"/>
</dbReference>
<dbReference type="Gene3D" id="2.120.10.90">
    <property type="entry name" value="DNA gyrase/topoisomerase IV, subunit A, C-terminal"/>
    <property type="match status" value="1"/>
</dbReference>
<dbReference type="PROSITE" id="PS52040">
    <property type="entry name" value="TOPO_IIA"/>
    <property type="match status" value="1"/>
</dbReference>
<dbReference type="SUPFAM" id="SSF101904">
    <property type="entry name" value="GyrA/ParC C-terminal domain-like"/>
    <property type="match status" value="1"/>
</dbReference>
<dbReference type="NCBIfam" id="NF004044">
    <property type="entry name" value="PRK05561.1"/>
    <property type="match status" value="1"/>
</dbReference>
<evidence type="ECO:0000256" key="9">
    <source>
        <dbReference type="PROSITE-ProRule" id="PRU01384"/>
    </source>
</evidence>
<evidence type="ECO:0000256" key="7">
    <source>
        <dbReference type="ARBA" id="ARBA00023235"/>
    </source>
</evidence>
<dbReference type="GO" id="GO:0005737">
    <property type="term" value="C:cytoplasm"/>
    <property type="evidence" value="ECO:0007669"/>
    <property type="project" value="UniProtKB-SubCell"/>
</dbReference>
<dbReference type="SMART" id="SM00434">
    <property type="entry name" value="TOP4c"/>
    <property type="match status" value="1"/>
</dbReference>
<dbReference type="FunFam" id="1.10.268.10:FF:000001">
    <property type="entry name" value="DNA gyrase subunit A"/>
    <property type="match status" value="1"/>
</dbReference>
<evidence type="ECO:0000256" key="4">
    <source>
        <dbReference type="ARBA" id="ARBA00022840"/>
    </source>
</evidence>
<keyword evidence="8" id="KW-0963">Cytoplasm</keyword>
<dbReference type="InterPro" id="IPR005743">
    <property type="entry name" value="GyrA"/>
</dbReference>
<dbReference type="RefSeq" id="WP_058314273.1">
    <property type="nucleotide sequence ID" value="NZ_CYTO01000024.1"/>
</dbReference>
<dbReference type="GO" id="GO:0005524">
    <property type="term" value="F:ATP binding"/>
    <property type="evidence" value="ECO:0007669"/>
    <property type="project" value="UniProtKB-UniRule"/>
</dbReference>
<dbReference type="GO" id="GO:0006265">
    <property type="term" value="P:DNA topological change"/>
    <property type="evidence" value="ECO:0007669"/>
    <property type="project" value="UniProtKB-UniRule"/>
</dbReference>
<dbReference type="InterPro" id="IPR013758">
    <property type="entry name" value="Topo_IIA_A/C_ab"/>
</dbReference>
<dbReference type="InterPro" id="IPR013757">
    <property type="entry name" value="Topo_IIA_A_a_sf"/>
</dbReference>
<dbReference type="InterPro" id="IPR050220">
    <property type="entry name" value="Type_II_DNA_Topoisomerases"/>
</dbReference>
<accession>A0A0P1INS7</accession>
<dbReference type="CDD" id="cd00187">
    <property type="entry name" value="TOP4c"/>
    <property type="match status" value="1"/>
</dbReference>
<evidence type="ECO:0000313" key="12">
    <source>
        <dbReference type="Proteomes" id="UP000051184"/>
    </source>
</evidence>